<proteinExistence type="predicted"/>
<organism evidence="3">
    <name type="scientific">Homalodisca liturata</name>
    <dbReference type="NCBI Taxonomy" id="320908"/>
    <lineage>
        <taxon>Eukaryota</taxon>
        <taxon>Metazoa</taxon>
        <taxon>Ecdysozoa</taxon>
        <taxon>Arthropoda</taxon>
        <taxon>Hexapoda</taxon>
        <taxon>Insecta</taxon>
        <taxon>Pterygota</taxon>
        <taxon>Neoptera</taxon>
        <taxon>Paraneoptera</taxon>
        <taxon>Hemiptera</taxon>
        <taxon>Auchenorrhyncha</taxon>
        <taxon>Membracoidea</taxon>
        <taxon>Cicadellidae</taxon>
        <taxon>Cicadellinae</taxon>
        <taxon>Proconiini</taxon>
        <taxon>Homalodisca</taxon>
    </lineage>
</organism>
<keyword evidence="2" id="KW-0812">Transmembrane</keyword>
<evidence type="ECO:0000256" key="1">
    <source>
        <dbReference type="SAM" id="MobiDB-lite"/>
    </source>
</evidence>
<dbReference type="EMBL" id="GECU01026292">
    <property type="protein sequence ID" value="JAS81414.1"/>
    <property type="molecule type" value="Transcribed_RNA"/>
</dbReference>
<feature type="compositionally biased region" description="Low complexity" evidence="1">
    <location>
        <begin position="23"/>
        <end position="35"/>
    </location>
</feature>
<protein>
    <submittedName>
        <fullName evidence="3">Uncharacterized protein</fullName>
    </submittedName>
</protein>
<keyword evidence="2" id="KW-0472">Membrane</keyword>
<sequence length="211" mass="23410">VQIGFLPAAGRVLGSSRSRRSMRAPANAAPPVVGPRSARQPLRSFCRAALTMRINSTCLLFAKINPLMAPLFLLGYAAFFAAFAPRLSSYAYFSMLLGIASSDGERDPQLKAMFKLIPQDTPEGKKKHACKVAVTSPAAVSGILSLESNPNGDPKAWVTLMQYSEAIYLHPNRPFEFLYRSFLADNDYYRVALEPKDERRLYSNIYVKNPE</sequence>
<name>A0A1B6I3C0_9HEMI</name>
<evidence type="ECO:0000256" key="2">
    <source>
        <dbReference type="SAM" id="Phobius"/>
    </source>
</evidence>
<feature type="region of interest" description="Disordered" evidence="1">
    <location>
        <begin position="16"/>
        <end position="35"/>
    </location>
</feature>
<feature type="non-terminal residue" evidence="3">
    <location>
        <position position="211"/>
    </location>
</feature>
<keyword evidence="2" id="KW-1133">Transmembrane helix</keyword>
<gene>
    <name evidence="3" type="ORF">g.58316</name>
</gene>
<feature type="non-terminal residue" evidence="3">
    <location>
        <position position="1"/>
    </location>
</feature>
<feature type="transmembrane region" description="Helical" evidence="2">
    <location>
        <begin position="67"/>
        <end position="85"/>
    </location>
</feature>
<accession>A0A1B6I3C0</accession>
<evidence type="ECO:0000313" key="3">
    <source>
        <dbReference type="EMBL" id="JAS81414.1"/>
    </source>
</evidence>
<dbReference type="AlphaFoldDB" id="A0A1B6I3C0"/>
<reference evidence="3" key="1">
    <citation type="submission" date="2015-11" db="EMBL/GenBank/DDBJ databases">
        <title>De novo transcriptome assembly of four potential Pierce s Disease insect vectors from Arizona vineyards.</title>
        <authorList>
            <person name="Tassone E.E."/>
        </authorList>
    </citation>
    <scope>NUCLEOTIDE SEQUENCE</scope>
</reference>